<evidence type="ECO:0000256" key="11">
    <source>
        <dbReference type="ARBA" id="ARBA00023157"/>
    </source>
</evidence>
<dbReference type="EnsemblPlants" id="AUR62000344-RA">
    <property type="protein sequence ID" value="AUR62000344-RA:cds"/>
    <property type="gene ID" value="AUR62000344"/>
</dbReference>
<dbReference type="Pfam" id="PF00008">
    <property type="entry name" value="EGF"/>
    <property type="match status" value="1"/>
</dbReference>
<dbReference type="SUPFAM" id="SSF57196">
    <property type="entry name" value="EGF/Laminin"/>
    <property type="match status" value="1"/>
</dbReference>
<evidence type="ECO:0000256" key="8">
    <source>
        <dbReference type="ARBA" id="ARBA00022741"/>
    </source>
</evidence>
<evidence type="ECO:0000256" key="7">
    <source>
        <dbReference type="ARBA" id="ARBA00022737"/>
    </source>
</evidence>
<feature type="domain" description="EGF-like" evidence="17">
    <location>
        <begin position="260"/>
        <end position="303"/>
    </location>
</feature>
<dbReference type="Proteomes" id="UP000596660">
    <property type="component" value="Unplaced"/>
</dbReference>
<accession>A0A803KMT8</accession>
<dbReference type="Pfam" id="PF13947">
    <property type="entry name" value="GUB_WAK_bind"/>
    <property type="match status" value="1"/>
</dbReference>
<protein>
    <recommendedName>
        <fullName evidence="2">non-specific serine/threonine protein kinase</fullName>
        <ecNumber evidence="2">2.7.11.1</ecNumber>
    </recommendedName>
</protein>
<sequence length="571" mass="61944">MGATTVLVRTNAMVIPKNMITTANTTKSGCQRKCGNLTIPYPFGIGYNCSFPGSYGFNLICNTSYNPPRAFTSVDGFGDILDITETQTTVRNTFMATLCYDSQGNEISPSGEGLVDYLDIGSSPFTISKTANKLTVIGCNNYGVFDSSGGYIGDHLRVGCISLCSKTEPVPGSCLGGCCQASIPFGSQNFALAVHGISAGGDPESCSYSFYGKLGSFTFGGASDLTRNNFDVVRNKILDQVSIVFDWNVQLNTSCKKVKMSNSSINPYLCQSNTRCIDTAEGGYRCSCLPGYEGNPYLKPGCTDINECIAGPNNPCTTFCVNTPGSFICFCSDGYTGDGLSSGIGCIRITDKSSFLTIAIKIFTIDELERATDHFNEDRILGKGGQGTVYKGMLSEGKIVAIKMCKVVDQNQCGDFVNEVIILSNINHRNIVKLLGCCLEHETPLQVFEYIPNGTLDHHIHSPSSEFQITWRMRLQIASDLAGALAYLHSSSSIPIFHRDIKSSNILLDDKYRAKLSDFGTSKSVAIDQTHATTRVMGTFGYLDPEYYQLGQYTEKSDVYSFGVVLVELLT</sequence>
<dbReference type="Gene3D" id="3.30.200.20">
    <property type="entry name" value="Phosphorylase Kinase, domain 1"/>
    <property type="match status" value="1"/>
</dbReference>
<name>A0A803KMT8_CHEQI</name>
<dbReference type="InterPro" id="IPR045274">
    <property type="entry name" value="WAK-like"/>
</dbReference>
<evidence type="ECO:0000256" key="6">
    <source>
        <dbReference type="ARBA" id="ARBA00022729"/>
    </source>
</evidence>
<dbReference type="InterPro" id="IPR000719">
    <property type="entry name" value="Prot_kinase_dom"/>
</dbReference>
<dbReference type="Gene3D" id="1.10.510.10">
    <property type="entry name" value="Transferase(Phosphotransferase) domain 1"/>
    <property type="match status" value="1"/>
</dbReference>
<evidence type="ECO:0000256" key="13">
    <source>
        <dbReference type="ARBA" id="ARBA00047899"/>
    </source>
</evidence>
<keyword evidence="11" id="KW-1015">Disulfide bond</keyword>
<dbReference type="GO" id="GO:0004674">
    <property type="term" value="F:protein serine/threonine kinase activity"/>
    <property type="evidence" value="ECO:0007669"/>
    <property type="project" value="UniProtKB-KW"/>
</dbReference>
<dbReference type="GO" id="GO:0005524">
    <property type="term" value="F:ATP binding"/>
    <property type="evidence" value="ECO:0007669"/>
    <property type="project" value="UniProtKB-KW"/>
</dbReference>
<dbReference type="OMA" id="ISANSAC"/>
<dbReference type="GO" id="GO:0005509">
    <property type="term" value="F:calcium ion binding"/>
    <property type="evidence" value="ECO:0007669"/>
    <property type="project" value="InterPro"/>
</dbReference>
<keyword evidence="5" id="KW-0808">Transferase</keyword>
<keyword evidence="8" id="KW-0547">Nucleotide-binding</keyword>
<organism evidence="18 19">
    <name type="scientific">Chenopodium quinoa</name>
    <name type="common">Quinoa</name>
    <dbReference type="NCBI Taxonomy" id="63459"/>
    <lineage>
        <taxon>Eukaryota</taxon>
        <taxon>Viridiplantae</taxon>
        <taxon>Streptophyta</taxon>
        <taxon>Embryophyta</taxon>
        <taxon>Tracheophyta</taxon>
        <taxon>Spermatophyta</taxon>
        <taxon>Magnoliopsida</taxon>
        <taxon>eudicotyledons</taxon>
        <taxon>Gunneridae</taxon>
        <taxon>Pentapetalae</taxon>
        <taxon>Caryophyllales</taxon>
        <taxon>Chenopodiaceae</taxon>
        <taxon>Chenopodioideae</taxon>
        <taxon>Atripliceae</taxon>
        <taxon>Chenopodium</taxon>
    </lineage>
</organism>
<keyword evidence="19" id="KW-1185">Reference proteome</keyword>
<dbReference type="InterPro" id="IPR018097">
    <property type="entry name" value="EGF_Ca-bd_CS"/>
</dbReference>
<dbReference type="PANTHER" id="PTHR27005">
    <property type="entry name" value="WALL-ASSOCIATED RECEPTOR KINASE-LIKE 21"/>
    <property type="match status" value="1"/>
</dbReference>
<dbReference type="Pfam" id="PF00069">
    <property type="entry name" value="Pkinase"/>
    <property type="match status" value="1"/>
</dbReference>
<dbReference type="InterPro" id="IPR025287">
    <property type="entry name" value="WAK_GUB"/>
</dbReference>
<feature type="domain" description="EGF-like" evidence="17">
    <location>
        <begin position="304"/>
        <end position="341"/>
    </location>
</feature>
<dbReference type="SMART" id="SM00179">
    <property type="entry name" value="EGF_CA"/>
    <property type="match status" value="2"/>
</dbReference>
<evidence type="ECO:0000256" key="9">
    <source>
        <dbReference type="ARBA" id="ARBA00022777"/>
    </source>
</evidence>
<dbReference type="InterPro" id="IPR001881">
    <property type="entry name" value="EGF-like_Ca-bd_dom"/>
</dbReference>
<evidence type="ECO:0000313" key="18">
    <source>
        <dbReference type="EnsemblPlants" id="AUR62000344-RA:cds"/>
    </source>
</evidence>
<dbReference type="InterPro" id="IPR008271">
    <property type="entry name" value="Ser/Thr_kinase_AS"/>
</dbReference>
<dbReference type="FunFam" id="1.10.510.10:FF:001023">
    <property type="entry name" value="Os07g0541700 protein"/>
    <property type="match status" value="1"/>
</dbReference>
<dbReference type="FunFam" id="2.10.25.10:FF:000038">
    <property type="entry name" value="Fibrillin 2"/>
    <property type="match status" value="1"/>
</dbReference>
<keyword evidence="3" id="KW-0723">Serine/threonine-protein kinase</keyword>
<evidence type="ECO:0000259" key="16">
    <source>
        <dbReference type="PROSITE" id="PS50011"/>
    </source>
</evidence>
<dbReference type="GO" id="GO:0005886">
    <property type="term" value="C:plasma membrane"/>
    <property type="evidence" value="ECO:0007669"/>
    <property type="project" value="TreeGrafter"/>
</dbReference>
<keyword evidence="9" id="KW-0418">Kinase</keyword>
<dbReference type="Gene3D" id="2.10.25.10">
    <property type="entry name" value="Laminin"/>
    <property type="match status" value="2"/>
</dbReference>
<dbReference type="EC" id="2.7.11.1" evidence="2"/>
<dbReference type="PANTHER" id="PTHR27005:SF521">
    <property type="entry name" value="WALL-ASSOCIATED RECEPTOR KINASE-LIKE 6"/>
    <property type="match status" value="1"/>
</dbReference>
<dbReference type="InterPro" id="IPR011009">
    <property type="entry name" value="Kinase-like_dom_sf"/>
</dbReference>
<dbReference type="InterPro" id="IPR000742">
    <property type="entry name" value="EGF"/>
</dbReference>
<dbReference type="SUPFAM" id="SSF56112">
    <property type="entry name" value="Protein kinase-like (PK-like)"/>
    <property type="match status" value="1"/>
</dbReference>
<evidence type="ECO:0000256" key="10">
    <source>
        <dbReference type="ARBA" id="ARBA00022840"/>
    </source>
</evidence>
<dbReference type="AlphaFoldDB" id="A0A803KMT8"/>
<dbReference type="PROSITE" id="PS50026">
    <property type="entry name" value="EGF_3"/>
    <property type="match status" value="2"/>
</dbReference>
<dbReference type="PROSITE" id="PS50011">
    <property type="entry name" value="PROTEIN_KINASE_DOM"/>
    <property type="match status" value="1"/>
</dbReference>
<dbReference type="SMART" id="SM00220">
    <property type="entry name" value="S_TKc"/>
    <property type="match status" value="1"/>
</dbReference>
<comment type="catalytic activity">
    <reaction evidence="13">
        <text>L-threonyl-[protein] + ATP = O-phospho-L-threonyl-[protein] + ADP + H(+)</text>
        <dbReference type="Rhea" id="RHEA:46608"/>
        <dbReference type="Rhea" id="RHEA-COMP:11060"/>
        <dbReference type="Rhea" id="RHEA-COMP:11605"/>
        <dbReference type="ChEBI" id="CHEBI:15378"/>
        <dbReference type="ChEBI" id="CHEBI:30013"/>
        <dbReference type="ChEBI" id="CHEBI:30616"/>
        <dbReference type="ChEBI" id="CHEBI:61977"/>
        <dbReference type="ChEBI" id="CHEBI:456216"/>
        <dbReference type="EC" id="2.7.11.1"/>
    </reaction>
</comment>
<comment type="subcellular location">
    <subcellularLocation>
        <location evidence="1">Membrane</location>
        <topology evidence="1">Single-pass type I membrane protein</topology>
    </subcellularLocation>
</comment>
<keyword evidence="4 15" id="KW-0245">EGF-like domain</keyword>
<proteinExistence type="predicted"/>
<evidence type="ECO:0000256" key="14">
    <source>
        <dbReference type="ARBA" id="ARBA00048679"/>
    </source>
</evidence>
<evidence type="ECO:0000313" key="19">
    <source>
        <dbReference type="Proteomes" id="UP000596660"/>
    </source>
</evidence>
<dbReference type="Gramene" id="AUR62000344-RA">
    <property type="protein sequence ID" value="AUR62000344-RA:cds"/>
    <property type="gene ID" value="AUR62000344"/>
</dbReference>
<dbReference type="PROSITE" id="PS00010">
    <property type="entry name" value="ASX_HYDROXYL"/>
    <property type="match status" value="1"/>
</dbReference>
<keyword evidence="7" id="KW-0677">Repeat</keyword>
<evidence type="ECO:0000256" key="1">
    <source>
        <dbReference type="ARBA" id="ARBA00004479"/>
    </source>
</evidence>
<dbReference type="Pfam" id="PF07645">
    <property type="entry name" value="EGF_CA"/>
    <property type="match status" value="1"/>
</dbReference>
<dbReference type="InterPro" id="IPR000152">
    <property type="entry name" value="EGF-type_Asp/Asn_hydroxyl_site"/>
</dbReference>
<dbReference type="CDD" id="cd00054">
    <property type="entry name" value="EGF_CA"/>
    <property type="match status" value="2"/>
</dbReference>
<dbReference type="PROSITE" id="PS01187">
    <property type="entry name" value="EGF_CA"/>
    <property type="match status" value="1"/>
</dbReference>
<evidence type="ECO:0000256" key="3">
    <source>
        <dbReference type="ARBA" id="ARBA00022527"/>
    </source>
</evidence>
<evidence type="ECO:0000256" key="5">
    <source>
        <dbReference type="ARBA" id="ARBA00022679"/>
    </source>
</evidence>
<dbReference type="GO" id="GO:0030247">
    <property type="term" value="F:polysaccharide binding"/>
    <property type="evidence" value="ECO:0007669"/>
    <property type="project" value="InterPro"/>
</dbReference>
<dbReference type="SMART" id="SM00181">
    <property type="entry name" value="EGF"/>
    <property type="match status" value="2"/>
</dbReference>
<dbReference type="PROSITE" id="PS00108">
    <property type="entry name" value="PROTEIN_KINASE_ST"/>
    <property type="match status" value="1"/>
</dbReference>
<keyword evidence="6" id="KW-0732">Signal</keyword>
<evidence type="ECO:0000256" key="12">
    <source>
        <dbReference type="ARBA" id="ARBA00023180"/>
    </source>
</evidence>
<evidence type="ECO:0000256" key="4">
    <source>
        <dbReference type="ARBA" id="ARBA00022536"/>
    </source>
</evidence>
<reference evidence="18" key="2">
    <citation type="submission" date="2021-03" db="UniProtKB">
        <authorList>
            <consortium name="EnsemblPlants"/>
        </authorList>
    </citation>
    <scope>IDENTIFICATION</scope>
</reference>
<keyword evidence="10" id="KW-0067">ATP-binding</keyword>
<feature type="domain" description="Protein kinase" evidence="16">
    <location>
        <begin position="375"/>
        <end position="571"/>
    </location>
</feature>
<keyword evidence="12" id="KW-0325">Glycoprotein</keyword>
<evidence type="ECO:0000256" key="15">
    <source>
        <dbReference type="PROSITE-ProRule" id="PRU00076"/>
    </source>
</evidence>
<reference evidence="18" key="1">
    <citation type="journal article" date="2017" name="Nature">
        <title>The genome of Chenopodium quinoa.</title>
        <authorList>
            <person name="Jarvis D.E."/>
            <person name="Ho Y.S."/>
            <person name="Lightfoot D.J."/>
            <person name="Schmoeckel S.M."/>
            <person name="Li B."/>
            <person name="Borm T.J.A."/>
            <person name="Ohyanagi H."/>
            <person name="Mineta K."/>
            <person name="Michell C.T."/>
            <person name="Saber N."/>
            <person name="Kharbatia N.M."/>
            <person name="Rupper R.R."/>
            <person name="Sharp A.R."/>
            <person name="Dally N."/>
            <person name="Boughton B.A."/>
            <person name="Woo Y.H."/>
            <person name="Gao G."/>
            <person name="Schijlen E.G.W.M."/>
            <person name="Guo X."/>
            <person name="Momin A.A."/>
            <person name="Negrao S."/>
            <person name="Al-Babili S."/>
            <person name="Gehring C."/>
            <person name="Roessner U."/>
            <person name="Jung C."/>
            <person name="Murphy K."/>
            <person name="Arold S.T."/>
            <person name="Gojobori T."/>
            <person name="van der Linden C.G."/>
            <person name="van Loo E.N."/>
            <person name="Jellen E.N."/>
            <person name="Maughan P.J."/>
            <person name="Tester M."/>
        </authorList>
    </citation>
    <scope>NUCLEOTIDE SEQUENCE [LARGE SCALE GENOMIC DNA]</scope>
    <source>
        <strain evidence="18">cv. PI 614886</strain>
    </source>
</reference>
<evidence type="ECO:0000256" key="2">
    <source>
        <dbReference type="ARBA" id="ARBA00012513"/>
    </source>
</evidence>
<comment type="catalytic activity">
    <reaction evidence="14">
        <text>L-seryl-[protein] + ATP = O-phospho-L-seryl-[protein] + ADP + H(+)</text>
        <dbReference type="Rhea" id="RHEA:17989"/>
        <dbReference type="Rhea" id="RHEA-COMP:9863"/>
        <dbReference type="Rhea" id="RHEA-COMP:11604"/>
        <dbReference type="ChEBI" id="CHEBI:15378"/>
        <dbReference type="ChEBI" id="CHEBI:29999"/>
        <dbReference type="ChEBI" id="CHEBI:30616"/>
        <dbReference type="ChEBI" id="CHEBI:83421"/>
        <dbReference type="ChEBI" id="CHEBI:456216"/>
        <dbReference type="EC" id="2.7.11.1"/>
    </reaction>
</comment>
<evidence type="ECO:0000259" key="17">
    <source>
        <dbReference type="PROSITE" id="PS50026"/>
    </source>
</evidence>
<comment type="caution">
    <text evidence="15">Lacks conserved residue(s) required for the propagation of feature annotation.</text>
</comment>
<dbReference type="GO" id="GO:0007166">
    <property type="term" value="P:cell surface receptor signaling pathway"/>
    <property type="evidence" value="ECO:0007669"/>
    <property type="project" value="InterPro"/>
</dbReference>
<dbReference type="InterPro" id="IPR049883">
    <property type="entry name" value="NOTCH1_EGF-like"/>
</dbReference>